<reference evidence="1" key="1">
    <citation type="submission" date="2019-04" db="EMBL/GenBank/DDBJ databases">
        <title>Microbes associate with the intestines of laboratory mice.</title>
        <authorList>
            <person name="Navarre W."/>
            <person name="Wong E."/>
            <person name="Huang K."/>
            <person name="Tropini C."/>
            <person name="Ng K."/>
            <person name="Yu B."/>
        </authorList>
    </citation>
    <scope>NUCLEOTIDE SEQUENCE</scope>
    <source>
        <strain evidence="1">NM73_A23</strain>
    </source>
</reference>
<accession>A0AC61QLP6</accession>
<evidence type="ECO:0000313" key="2">
    <source>
        <dbReference type="Proteomes" id="UP000308886"/>
    </source>
</evidence>
<protein>
    <submittedName>
        <fullName evidence="1">GntR family transcriptional regulator</fullName>
    </submittedName>
</protein>
<keyword evidence="2" id="KW-1185">Reference proteome</keyword>
<organism evidence="1 2">
    <name type="scientific">Palleniella muris</name>
    <dbReference type="NCBI Taxonomy" id="3038145"/>
    <lineage>
        <taxon>Bacteria</taxon>
        <taxon>Pseudomonadati</taxon>
        <taxon>Bacteroidota</taxon>
        <taxon>Bacteroidia</taxon>
        <taxon>Bacteroidales</taxon>
        <taxon>Prevotellaceae</taxon>
        <taxon>Palleniella</taxon>
    </lineage>
</organism>
<dbReference type="EMBL" id="SRZC01000033">
    <property type="protein sequence ID" value="TGX79924.1"/>
    <property type="molecule type" value="Genomic_DNA"/>
</dbReference>
<evidence type="ECO:0000313" key="1">
    <source>
        <dbReference type="EMBL" id="TGX79924.1"/>
    </source>
</evidence>
<comment type="caution">
    <text evidence="1">The sequence shown here is derived from an EMBL/GenBank/DDBJ whole genome shotgun (WGS) entry which is preliminary data.</text>
</comment>
<name>A0AC61QLP6_9BACT</name>
<proteinExistence type="predicted"/>
<sequence length="282" mass="32712">MALYLGKMNRMTVSRKVDFGLYLDGGPTGDILLPTRYVPKGTKVGDELEVFIYLDQDERPIATTQKPRAMVGDFAFLNVAWTNEHGAFLDWGLMKDVFCPFREQKKRMEKDKSYIVHIHVDEDSYRIMASAKVEKFLSKDFPEYKQNDEVKILVWQKTDLGFKVIVDNKFQGLVYDNQIFRELHTGDRLKGFVATVRPDGKLDIVLQKQGREQTLDFSERLHEYLFYHDGYCPFTDKSPAEDIYNEFHVSKKVFKRAVGDLYKQHIISLAPDGIELKGGHRP</sequence>
<gene>
    <name evidence="1" type="ORF">E5358_14090</name>
</gene>
<dbReference type="Proteomes" id="UP000308886">
    <property type="component" value="Unassembled WGS sequence"/>
</dbReference>